<evidence type="ECO:0000256" key="4">
    <source>
        <dbReference type="PIRSR" id="PIRSR606710-1"/>
    </source>
</evidence>
<dbReference type="InterPro" id="IPR013320">
    <property type="entry name" value="ConA-like_dom_sf"/>
</dbReference>
<dbReference type="GO" id="GO:0005975">
    <property type="term" value="P:carbohydrate metabolic process"/>
    <property type="evidence" value="ECO:0007669"/>
    <property type="project" value="InterPro"/>
</dbReference>
<dbReference type="Gene3D" id="2.60.120.200">
    <property type="match status" value="1"/>
</dbReference>
<dbReference type="PANTHER" id="PTHR42812:SF12">
    <property type="entry name" value="BETA-XYLOSIDASE-RELATED"/>
    <property type="match status" value="1"/>
</dbReference>
<reference evidence="8 9" key="1">
    <citation type="submission" date="2016-10" db="EMBL/GenBank/DDBJ databases">
        <title>Draft genome sequence of Coniochaeta ligniaria NRRL30616, a lignocellulolytic fungus for bioabatement of inhibitors in plant biomass hydrolysates.</title>
        <authorList>
            <consortium name="DOE Joint Genome Institute"/>
            <person name="Jimenez D.J."/>
            <person name="Hector R.E."/>
            <person name="Riley R."/>
            <person name="Sun H."/>
            <person name="Grigoriev I.V."/>
            <person name="Van Elsas J.D."/>
            <person name="Nichols N.N."/>
        </authorList>
    </citation>
    <scope>NUCLEOTIDE SEQUENCE [LARGE SCALE GENOMIC DNA]</scope>
    <source>
        <strain evidence="8 9">NRRL 30616</strain>
    </source>
</reference>
<comment type="similarity">
    <text evidence="1 6">Belongs to the glycosyl hydrolase 43 family.</text>
</comment>
<dbReference type="Pfam" id="PF17851">
    <property type="entry name" value="GH43_C2"/>
    <property type="match status" value="1"/>
</dbReference>
<evidence type="ECO:0000259" key="7">
    <source>
        <dbReference type="Pfam" id="PF17851"/>
    </source>
</evidence>
<dbReference type="InParanoid" id="A0A1J7IP89"/>
<dbReference type="PANTHER" id="PTHR42812">
    <property type="entry name" value="BETA-XYLOSIDASE"/>
    <property type="match status" value="1"/>
</dbReference>
<dbReference type="Proteomes" id="UP000182658">
    <property type="component" value="Unassembled WGS sequence"/>
</dbReference>
<dbReference type="Gene3D" id="2.115.10.20">
    <property type="entry name" value="Glycosyl hydrolase domain, family 43"/>
    <property type="match status" value="1"/>
</dbReference>
<dbReference type="EMBL" id="KV875098">
    <property type="protein sequence ID" value="OIW29294.1"/>
    <property type="molecule type" value="Genomic_DNA"/>
</dbReference>
<dbReference type="InterPro" id="IPR006710">
    <property type="entry name" value="Glyco_hydro_43"/>
</dbReference>
<evidence type="ECO:0000256" key="5">
    <source>
        <dbReference type="PIRSR" id="PIRSR606710-2"/>
    </source>
</evidence>
<evidence type="ECO:0000256" key="2">
    <source>
        <dbReference type="ARBA" id="ARBA00022801"/>
    </source>
</evidence>
<dbReference type="SUPFAM" id="SSF75005">
    <property type="entry name" value="Arabinanase/levansucrase/invertase"/>
    <property type="match status" value="1"/>
</dbReference>
<gene>
    <name evidence="8" type="ORF">CONLIGDRAFT_414028</name>
</gene>
<keyword evidence="3 6" id="KW-0326">Glycosidase</keyword>
<dbReference type="Pfam" id="PF04616">
    <property type="entry name" value="Glyco_hydro_43"/>
    <property type="match status" value="1"/>
</dbReference>
<feature type="active site" description="Proton donor" evidence="4">
    <location>
        <position position="187"/>
    </location>
</feature>
<dbReference type="CDD" id="cd09000">
    <property type="entry name" value="GH43_SXA-like"/>
    <property type="match status" value="1"/>
</dbReference>
<dbReference type="GO" id="GO:0004553">
    <property type="term" value="F:hydrolase activity, hydrolyzing O-glycosyl compounds"/>
    <property type="evidence" value="ECO:0007669"/>
    <property type="project" value="InterPro"/>
</dbReference>
<dbReference type="OrthoDB" id="2139957at2759"/>
<sequence length="537" mass="60601">MAPVRNPILPGFNPDPSILRVGDDYYIATSTFEWFPGVQIHHSKDLANWDLVMRPLNRKSQLDMRGNPDSTGVWAPCLTHDGEKFWLVFTDVKRKDGSFKDAHNYIVTAPSIEGPWSDPVYVNSSGFDPSLFHDDDGKKWFANMLWDHRRRPLTFAGIALQEWDPEAGKLVGPRKNIYQGTDLRLVEGPHLYKRNGYYYLLVAEGGTGYEHACTLARSRSIWGPYETHPDKHILTSKDTPHAALQRAGHGDIVDSPDGKTYLVHLTGRPTTQKRRSVLGRETGIQEAFWGDDGWLYVKNGPVPSLHVELPAARDDTNYWAEQRYTFESGLHKDFQWLRTPETDRIFSTEAGKLQLIGRESIGSWFEQSLVARRQTHFSYDAETVIDFSPTDERQFAGLTVYYSRFNFFYLTVTAHSDGQRELLIMSSEASWPDGNLETPFPAPVQIPNEGKVKLALTIRGAELQFYYALEGEELKKIGGVLDASVVSDECGGHAVHGSFTGAFAGMACSDLNGTALTATFDYFIYRPAHDKTDRYEV</sequence>
<proteinExistence type="inferred from homology"/>
<feature type="domain" description="Beta-xylosidase C-terminal Concanavalin A-like" evidence="7">
    <location>
        <begin position="326"/>
        <end position="526"/>
    </location>
</feature>
<protein>
    <submittedName>
        <fullName evidence="8">Beta-xylosidase</fullName>
    </submittedName>
</protein>
<dbReference type="InterPro" id="IPR051795">
    <property type="entry name" value="Glycosyl_Hydrlase_43"/>
</dbReference>
<dbReference type="InterPro" id="IPR023296">
    <property type="entry name" value="Glyco_hydro_beta-prop_sf"/>
</dbReference>
<feature type="site" description="Important for catalytic activity, responsible for pKa modulation of the active site Glu and correct orientation of both the proton donor and substrate" evidence="5">
    <location>
        <position position="128"/>
    </location>
</feature>
<evidence type="ECO:0000313" key="8">
    <source>
        <dbReference type="EMBL" id="OIW29294.1"/>
    </source>
</evidence>
<evidence type="ECO:0000256" key="6">
    <source>
        <dbReference type="RuleBase" id="RU361187"/>
    </source>
</evidence>
<dbReference type="InterPro" id="IPR041542">
    <property type="entry name" value="GH43_C2"/>
</dbReference>
<name>A0A1J7IP89_9PEZI</name>
<keyword evidence="9" id="KW-1185">Reference proteome</keyword>
<evidence type="ECO:0000256" key="1">
    <source>
        <dbReference type="ARBA" id="ARBA00009865"/>
    </source>
</evidence>
<accession>A0A1J7IP89</accession>
<dbReference type="STRING" id="1408157.A0A1J7IP89"/>
<keyword evidence="2 6" id="KW-0378">Hydrolase</keyword>
<evidence type="ECO:0000256" key="3">
    <source>
        <dbReference type="ARBA" id="ARBA00023295"/>
    </source>
</evidence>
<dbReference type="SUPFAM" id="SSF49899">
    <property type="entry name" value="Concanavalin A-like lectins/glucanases"/>
    <property type="match status" value="1"/>
</dbReference>
<organism evidence="8 9">
    <name type="scientific">Coniochaeta ligniaria NRRL 30616</name>
    <dbReference type="NCBI Taxonomy" id="1408157"/>
    <lineage>
        <taxon>Eukaryota</taxon>
        <taxon>Fungi</taxon>
        <taxon>Dikarya</taxon>
        <taxon>Ascomycota</taxon>
        <taxon>Pezizomycotina</taxon>
        <taxon>Sordariomycetes</taxon>
        <taxon>Sordariomycetidae</taxon>
        <taxon>Coniochaetales</taxon>
        <taxon>Coniochaetaceae</taxon>
        <taxon>Coniochaeta</taxon>
    </lineage>
</organism>
<dbReference type="AlphaFoldDB" id="A0A1J7IP89"/>
<evidence type="ECO:0000313" key="9">
    <source>
        <dbReference type="Proteomes" id="UP000182658"/>
    </source>
</evidence>
<feature type="active site" description="Proton acceptor" evidence="4">
    <location>
        <position position="15"/>
    </location>
</feature>